<dbReference type="Gene3D" id="2.60.40.420">
    <property type="entry name" value="Cupredoxins - blue copper proteins"/>
    <property type="match status" value="1"/>
</dbReference>
<feature type="signal peptide" evidence="1">
    <location>
        <begin position="1"/>
        <end position="28"/>
    </location>
</feature>
<dbReference type="AlphaFoldDB" id="A0AAC8VYB8"/>
<reference evidence="3 4" key="2">
    <citation type="journal article" date="2016" name="Genome Announc.">
        <title>Complete Genome Sequence of a Strain of Azospirillum thiophilum Isolated from a Sulfide Spring.</title>
        <authorList>
            <person name="Fomenkov A."/>
            <person name="Vincze T."/>
            <person name="Grabovich M."/>
            <person name="Anton B.P."/>
            <person name="Dubinina G."/>
            <person name="Orlova M."/>
            <person name="Belousova E."/>
            <person name="Roberts R.J."/>
        </authorList>
    </citation>
    <scope>NUCLEOTIDE SEQUENCE [LARGE SCALE GENOMIC DNA]</scope>
    <source>
        <strain evidence="3 4">BV-S</strain>
    </source>
</reference>
<keyword evidence="4" id="KW-1185">Reference proteome</keyword>
<dbReference type="Proteomes" id="UP000069935">
    <property type="component" value="Chromosome 1"/>
</dbReference>
<reference evidence="4" key="1">
    <citation type="submission" date="2015-08" db="EMBL/GenBank/DDBJ databases">
        <title>Complete Genome Sequence of Azospirillum thiophilum BV-S.</title>
        <authorList>
            <person name="Fomenkov A."/>
            <person name="Vincze T."/>
            <person name="Grabovich M."/>
            <person name="Dubinina G."/>
            <person name="Orlova M."/>
            <person name="Belousova E."/>
            <person name="Roberts R.J."/>
        </authorList>
    </citation>
    <scope>NUCLEOTIDE SEQUENCE [LARGE SCALE GENOMIC DNA]</scope>
    <source>
        <strain evidence="4">BV-S</strain>
    </source>
</reference>
<evidence type="ECO:0000313" key="4">
    <source>
        <dbReference type="Proteomes" id="UP000069935"/>
    </source>
</evidence>
<organism evidence="3 4">
    <name type="scientific">Azospirillum thiophilum</name>
    <dbReference type="NCBI Taxonomy" id="528244"/>
    <lineage>
        <taxon>Bacteria</taxon>
        <taxon>Pseudomonadati</taxon>
        <taxon>Pseudomonadota</taxon>
        <taxon>Alphaproteobacteria</taxon>
        <taxon>Rhodospirillales</taxon>
        <taxon>Azospirillaceae</taxon>
        <taxon>Azospirillum</taxon>
    </lineage>
</organism>
<sequence>MRCFSLLSAVCAVALTGLALVEVAPARADDMVTIVIKEHRFDPAEVKITANKRVTLLVDNQDATSEEFESGEMKVEKIVGGRKQIKVMVGPLKPGRYPFFGEFHEATAQGAVIAE</sequence>
<dbReference type="InterPro" id="IPR028096">
    <property type="entry name" value="EfeO_Cupredoxin"/>
</dbReference>
<dbReference type="RefSeq" id="WP_045580050.1">
    <property type="nucleotide sequence ID" value="NZ_CP012401.1"/>
</dbReference>
<name>A0AAC8VYB8_9PROT</name>
<protein>
    <recommendedName>
        <fullName evidence="2">EfeO-type cupredoxin-like domain-containing protein</fullName>
    </recommendedName>
</protein>
<feature type="domain" description="EfeO-type cupredoxin-like" evidence="2">
    <location>
        <begin position="14"/>
        <end position="114"/>
    </location>
</feature>
<evidence type="ECO:0000259" key="2">
    <source>
        <dbReference type="Pfam" id="PF13473"/>
    </source>
</evidence>
<dbReference type="SUPFAM" id="SSF49503">
    <property type="entry name" value="Cupredoxins"/>
    <property type="match status" value="1"/>
</dbReference>
<evidence type="ECO:0000256" key="1">
    <source>
        <dbReference type="SAM" id="SignalP"/>
    </source>
</evidence>
<accession>A0AAC8VYB8</accession>
<dbReference type="EMBL" id="CP012401">
    <property type="protein sequence ID" value="ALG71597.1"/>
    <property type="molecule type" value="Genomic_DNA"/>
</dbReference>
<dbReference type="KEGG" id="ati:AL072_12460"/>
<dbReference type="Pfam" id="PF13473">
    <property type="entry name" value="Cupredoxin_1"/>
    <property type="match status" value="1"/>
</dbReference>
<feature type="chain" id="PRO_5042231277" description="EfeO-type cupredoxin-like domain-containing protein" evidence="1">
    <location>
        <begin position="29"/>
        <end position="115"/>
    </location>
</feature>
<dbReference type="InterPro" id="IPR008972">
    <property type="entry name" value="Cupredoxin"/>
</dbReference>
<keyword evidence="1" id="KW-0732">Signal</keyword>
<evidence type="ECO:0000313" key="3">
    <source>
        <dbReference type="EMBL" id="ALG71597.1"/>
    </source>
</evidence>
<gene>
    <name evidence="3" type="ORF">AL072_12460</name>
</gene>
<proteinExistence type="predicted"/>